<comment type="caution">
    <text evidence="1">The sequence shown here is derived from an EMBL/GenBank/DDBJ whole genome shotgun (WGS) entry which is preliminary data.</text>
</comment>
<gene>
    <name evidence="1" type="ORF">BLX24_08065</name>
</gene>
<organism evidence="1 2">
    <name type="scientific">Arsenicibacter rosenii</name>
    <dbReference type="NCBI Taxonomy" id="1750698"/>
    <lineage>
        <taxon>Bacteria</taxon>
        <taxon>Pseudomonadati</taxon>
        <taxon>Bacteroidota</taxon>
        <taxon>Cytophagia</taxon>
        <taxon>Cytophagales</taxon>
        <taxon>Spirosomataceae</taxon>
        <taxon>Arsenicibacter</taxon>
    </lineage>
</organism>
<evidence type="ECO:0000313" key="1">
    <source>
        <dbReference type="EMBL" id="OIN59803.1"/>
    </source>
</evidence>
<reference evidence="1 2" key="1">
    <citation type="submission" date="2016-10" db="EMBL/GenBank/DDBJ databases">
        <title>Arsenicibacter rosenii gen. nov., sp. nov., an efficient arsenic-methylating bacterium isolated from an arsenic-contaminated paddy soil.</title>
        <authorList>
            <person name="Huang K."/>
        </authorList>
    </citation>
    <scope>NUCLEOTIDE SEQUENCE [LARGE SCALE GENOMIC DNA]</scope>
    <source>
        <strain evidence="1 2">SM-1</strain>
    </source>
</reference>
<name>A0A1S2VM20_9BACT</name>
<dbReference type="EMBL" id="MORL01000003">
    <property type="protein sequence ID" value="OIN59803.1"/>
    <property type="molecule type" value="Genomic_DNA"/>
</dbReference>
<dbReference type="Proteomes" id="UP000181790">
    <property type="component" value="Unassembled WGS sequence"/>
</dbReference>
<protein>
    <submittedName>
        <fullName evidence="1">Uncharacterized protein</fullName>
    </submittedName>
</protein>
<evidence type="ECO:0000313" key="2">
    <source>
        <dbReference type="Proteomes" id="UP000181790"/>
    </source>
</evidence>
<dbReference type="AlphaFoldDB" id="A0A1S2VM20"/>
<sequence length="85" mass="9212">MNPVNPLIDFCEFYPSNVMISLSLTDDGRPCLEFTISSRPAGIDSKLLKSFAEQAASGALVCQPAGEPVKCDDGTELTTYQIRVQ</sequence>
<proteinExistence type="predicted"/>
<keyword evidence="2" id="KW-1185">Reference proteome</keyword>
<accession>A0A1S2VM20</accession>